<name>A0A8S1Y9H6_9CILI</name>
<reference evidence="1" key="1">
    <citation type="submission" date="2021-01" db="EMBL/GenBank/DDBJ databases">
        <authorList>
            <consortium name="Genoscope - CEA"/>
            <person name="William W."/>
        </authorList>
    </citation>
    <scope>NUCLEOTIDE SEQUENCE</scope>
</reference>
<dbReference type="Proteomes" id="UP000689195">
    <property type="component" value="Unassembled WGS sequence"/>
</dbReference>
<evidence type="ECO:0000313" key="1">
    <source>
        <dbReference type="EMBL" id="CAD8210725.1"/>
    </source>
</evidence>
<keyword evidence="2" id="KW-1185">Reference proteome</keyword>
<comment type="caution">
    <text evidence="1">The sequence shown here is derived from an EMBL/GenBank/DDBJ whole genome shotgun (WGS) entry which is preliminary data.</text>
</comment>
<sequence length="36" mass="4392">MHQIIWYQIRSVGIQYGIQQHSFFKFDLISINFVFS</sequence>
<accession>A0A8S1Y9H6</accession>
<gene>
    <name evidence="1" type="ORF">PPENT_87.1.T1600083</name>
</gene>
<dbReference type="EMBL" id="CAJJDO010000160">
    <property type="protein sequence ID" value="CAD8210725.1"/>
    <property type="molecule type" value="Genomic_DNA"/>
</dbReference>
<organism evidence="1 2">
    <name type="scientific">Paramecium pentaurelia</name>
    <dbReference type="NCBI Taxonomy" id="43138"/>
    <lineage>
        <taxon>Eukaryota</taxon>
        <taxon>Sar</taxon>
        <taxon>Alveolata</taxon>
        <taxon>Ciliophora</taxon>
        <taxon>Intramacronucleata</taxon>
        <taxon>Oligohymenophorea</taxon>
        <taxon>Peniculida</taxon>
        <taxon>Parameciidae</taxon>
        <taxon>Paramecium</taxon>
    </lineage>
</organism>
<evidence type="ECO:0000313" key="2">
    <source>
        <dbReference type="Proteomes" id="UP000689195"/>
    </source>
</evidence>
<proteinExistence type="predicted"/>
<protein>
    <submittedName>
        <fullName evidence="1">Uncharacterized protein</fullName>
    </submittedName>
</protein>
<dbReference type="AlphaFoldDB" id="A0A8S1Y9H6"/>